<evidence type="ECO:0000313" key="3">
    <source>
        <dbReference type="Proteomes" id="UP000199137"/>
    </source>
</evidence>
<evidence type="ECO:0000313" key="2">
    <source>
        <dbReference type="EMBL" id="SFO02381.1"/>
    </source>
</evidence>
<gene>
    <name evidence="2" type="ORF">SAMN05421854_101343</name>
</gene>
<name>A0A1I5DUF8_9PSEU</name>
<reference evidence="2 3" key="1">
    <citation type="submission" date="2016-10" db="EMBL/GenBank/DDBJ databases">
        <authorList>
            <person name="de Groot N.N."/>
        </authorList>
    </citation>
    <scope>NUCLEOTIDE SEQUENCE [LARGE SCALE GENOMIC DNA]</scope>
    <source>
        <strain evidence="2 3">DSM 44637</strain>
    </source>
</reference>
<evidence type="ECO:0000256" key="1">
    <source>
        <dbReference type="SAM" id="MobiDB-lite"/>
    </source>
</evidence>
<protein>
    <submittedName>
        <fullName evidence="2">Uncharacterized protein</fullName>
    </submittedName>
</protein>
<accession>A0A1I5DUF8</accession>
<dbReference type="STRING" id="112413.SAMN05421854_101343"/>
<proteinExistence type="predicted"/>
<feature type="region of interest" description="Disordered" evidence="1">
    <location>
        <begin position="1"/>
        <end position="23"/>
    </location>
</feature>
<sequence length="67" mass="6738">MRTDLFGPASPSARLAGVGAGPGAATTLRRHRNGAVSLVPGVDPPSANHPDPAGADPRRFPLSELGV</sequence>
<dbReference type="EMBL" id="FOWC01000001">
    <property type="protein sequence ID" value="SFO02381.1"/>
    <property type="molecule type" value="Genomic_DNA"/>
</dbReference>
<organism evidence="2 3">
    <name type="scientific">Amycolatopsis rubida</name>
    <dbReference type="NCBI Taxonomy" id="112413"/>
    <lineage>
        <taxon>Bacteria</taxon>
        <taxon>Bacillati</taxon>
        <taxon>Actinomycetota</taxon>
        <taxon>Actinomycetes</taxon>
        <taxon>Pseudonocardiales</taxon>
        <taxon>Pseudonocardiaceae</taxon>
        <taxon>Amycolatopsis</taxon>
    </lineage>
</organism>
<feature type="region of interest" description="Disordered" evidence="1">
    <location>
        <begin position="39"/>
        <end position="67"/>
    </location>
</feature>
<dbReference type="AlphaFoldDB" id="A0A1I5DUF8"/>
<dbReference type="Proteomes" id="UP000199137">
    <property type="component" value="Unassembled WGS sequence"/>
</dbReference>